<protein>
    <submittedName>
        <fullName evidence="1">Uncharacterized protein</fullName>
    </submittedName>
</protein>
<organism evidence="1">
    <name type="scientific">Pseudomonas phage PACT201</name>
    <dbReference type="NCBI Taxonomy" id="3230130"/>
    <lineage>
        <taxon>Viruses</taxon>
    </lineage>
</organism>
<sequence>MFFTARDSTQTTWCLVNQSAGQLVQAVHAAVGDFLREYGPLSAGPWRPVSSRPSFFLLSLRCALARRAAYFAVWRGLPIRSPSLVTNRVFQSPGRYRSSSA</sequence>
<accession>A0AAU8GSE1</accession>
<evidence type="ECO:0000313" key="1">
    <source>
        <dbReference type="EMBL" id="XCH45309.1"/>
    </source>
</evidence>
<name>A0AAU8GSE1_9VIRU</name>
<dbReference type="EMBL" id="PP931175">
    <property type="protein sequence ID" value="XCH45309.1"/>
    <property type="molecule type" value="Genomic_DNA"/>
</dbReference>
<proteinExistence type="predicted"/>
<reference evidence="1" key="1">
    <citation type="submission" date="2024-06" db="EMBL/GenBank/DDBJ databases">
        <authorList>
            <person name="Yerushalmy O."/>
            <person name="Alkalay-Oren S."/>
            <person name="Coppenhagn-Glazer S."/>
            <person name="Hazan R."/>
        </authorList>
    </citation>
    <scope>NUCLEOTIDE SEQUENCE</scope>
</reference>